<sequence length="185" mass="21753">MQFTFKTIFRVFFALIIFLTTFALFLTCFAKTKEILQAEQTFTSAQSFKMNSRPDQTLVLFSNNKAPDDHIYLHVANQGYIAKLSCDHYLIDICVDDYNEQHTRQIQSIELLKAGQFNYIQQVSYLDTRTQDVKTLRYTPEQIQQFYRADMSNLKYVVFGVLLFACIALYVSVRIARNFKQFLNR</sequence>
<organism evidence="2 3">
    <name type="scientific">Acinetobacter johnsonii</name>
    <dbReference type="NCBI Taxonomy" id="40214"/>
    <lineage>
        <taxon>Bacteria</taxon>
        <taxon>Pseudomonadati</taxon>
        <taxon>Pseudomonadota</taxon>
        <taxon>Gammaproteobacteria</taxon>
        <taxon>Moraxellales</taxon>
        <taxon>Moraxellaceae</taxon>
        <taxon>Acinetobacter</taxon>
    </lineage>
</organism>
<feature type="transmembrane region" description="Helical" evidence="1">
    <location>
        <begin position="156"/>
        <end position="176"/>
    </location>
</feature>
<name>A0A1R7QDH3_ACIJO</name>
<dbReference type="AlphaFoldDB" id="A0A1R7QDH3"/>
<reference evidence="2 3" key="1">
    <citation type="submission" date="2017-02" db="EMBL/GenBank/DDBJ databases">
        <authorList>
            <person name="Peterson S.W."/>
        </authorList>
    </citation>
    <scope>NUCLEOTIDE SEQUENCE [LARGE SCALE GENOMIC DNA]</scope>
    <source>
        <strain evidence="2">C6</strain>
    </source>
</reference>
<keyword evidence="1" id="KW-0472">Membrane</keyword>
<dbReference type="EMBL" id="FUUY01000005">
    <property type="protein sequence ID" value="SJX22320.1"/>
    <property type="molecule type" value="Genomic_DNA"/>
</dbReference>
<protein>
    <submittedName>
        <fullName evidence="2">Uncharacterized protein</fullName>
    </submittedName>
</protein>
<evidence type="ECO:0000313" key="3">
    <source>
        <dbReference type="Proteomes" id="UP000196240"/>
    </source>
</evidence>
<keyword evidence="1" id="KW-0812">Transmembrane</keyword>
<dbReference type="RefSeq" id="WP_087012770.1">
    <property type="nucleotide sequence ID" value="NZ_FUUY01000005.1"/>
</dbReference>
<gene>
    <name evidence="2" type="ORF">ACNJC6_01960</name>
</gene>
<keyword evidence="1" id="KW-1133">Transmembrane helix</keyword>
<dbReference type="Proteomes" id="UP000196240">
    <property type="component" value="Unassembled WGS sequence"/>
</dbReference>
<evidence type="ECO:0000256" key="1">
    <source>
        <dbReference type="SAM" id="Phobius"/>
    </source>
</evidence>
<evidence type="ECO:0000313" key="2">
    <source>
        <dbReference type="EMBL" id="SJX22320.1"/>
    </source>
</evidence>
<proteinExistence type="predicted"/>
<accession>A0A1R7QDH3</accession>